<evidence type="ECO:0000256" key="4">
    <source>
        <dbReference type="ARBA" id="ARBA00022729"/>
    </source>
</evidence>
<keyword evidence="3" id="KW-0813">Transport</keyword>
<sequence length="444" mass="49866">MLSRTINASLLSILLLLPALSGCSSDKPAVTKEETADLSKVGNEPVALIFKSDFPDDQDVFNRYYGDRIKAKFPNVTINFLPRIQGQGIQDLLNAGTYPDVMYGKLNGIDALLIDTDLAYDMSELDKKYNYDIDRFKPQLIDAVKNTNPEGKLFGLPMPDFDPQVLYYNKALFDRFGVPYPKDGMTWDELFDLAKRMTRSDGGKVYRGFSSQQGVIMRDNQLGIPYLYPHGDKMFNDEDWKKQFENLARFYQIANNNRDTKNRSAGIESDTFNKGDVAMQVNQLTKFRNFPDGLDWDMATIPTFKEKPNTMNQASSAYCFITKTSKNKDVAFKVITYLLSDEVQADYAANLAGIPSLKASDKAVKTFGQNVPQLKGKHVEASYKYDLAPAPPQRDKGLIRPDPNKIGNAINNAFLKVVIDGVDINTALRQAGEDIGKAIDEKRK</sequence>
<dbReference type="EMBL" id="JAQAGZ010000004">
    <property type="protein sequence ID" value="MCZ8512205.1"/>
    <property type="molecule type" value="Genomic_DNA"/>
</dbReference>
<dbReference type="InterPro" id="IPR050490">
    <property type="entry name" value="Bact_solute-bd_prot1"/>
</dbReference>
<dbReference type="Pfam" id="PF01547">
    <property type="entry name" value="SBP_bac_1"/>
    <property type="match status" value="1"/>
</dbReference>
<evidence type="ECO:0000313" key="7">
    <source>
        <dbReference type="Proteomes" id="UP001527882"/>
    </source>
</evidence>
<evidence type="ECO:0000256" key="5">
    <source>
        <dbReference type="SAM" id="SignalP"/>
    </source>
</evidence>
<proteinExistence type="inferred from homology"/>
<dbReference type="PANTHER" id="PTHR43649:SF31">
    <property type="entry name" value="SN-GLYCEROL-3-PHOSPHATE-BINDING PERIPLASMIC PROTEIN UGPB"/>
    <property type="match status" value="1"/>
</dbReference>
<name>A0ABT4Q5R5_9BACL</name>
<evidence type="ECO:0000256" key="1">
    <source>
        <dbReference type="ARBA" id="ARBA00004196"/>
    </source>
</evidence>
<comment type="caution">
    <text evidence="6">The sequence shown here is derived from an EMBL/GenBank/DDBJ whole genome shotgun (WGS) entry which is preliminary data.</text>
</comment>
<evidence type="ECO:0000256" key="2">
    <source>
        <dbReference type="ARBA" id="ARBA00008520"/>
    </source>
</evidence>
<accession>A0ABT4Q5R5</accession>
<dbReference type="RefSeq" id="WP_269880620.1">
    <property type="nucleotide sequence ID" value="NZ_JAQAGZ010000004.1"/>
</dbReference>
<protein>
    <submittedName>
        <fullName evidence="6">Extracellular solute-binding protein</fullName>
    </submittedName>
</protein>
<feature type="chain" id="PRO_5046704163" evidence="5">
    <location>
        <begin position="22"/>
        <end position="444"/>
    </location>
</feature>
<dbReference type="Proteomes" id="UP001527882">
    <property type="component" value="Unassembled WGS sequence"/>
</dbReference>
<evidence type="ECO:0000256" key="3">
    <source>
        <dbReference type="ARBA" id="ARBA00022448"/>
    </source>
</evidence>
<comment type="similarity">
    <text evidence="2">Belongs to the bacterial solute-binding protein 1 family.</text>
</comment>
<organism evidence="6 7">
    <name type="scientific">Paenibacillus gyeongsangnamensis</name>
    <dbReference type="NCBI Taxonomy" id="3388067"/>
    <lineage>
        <taxon>Bacteria</taxon>
        <taxon>Bacillati</taxon>
        <taxon>Bacillota</taxon>
        <taxon>Bacilli</taxon>
        <taxon>Bacillales</taxon>
        <taxon>Paenibacillaceae</taxon>
        <taxon>Paenibacillus</taxon>
    </lineage>
</organism>
<reference evidence="6 7" key="1">
    <citation type="submission" date="2022-12" db="EMBL/GenBank/DDBJ databases">
        <title>Draft genome sequence of Paenibacillus sp. dW9.</title>
        <authorList>
            <person name="Choi E.-W."/>
            <person name="Kim D.-U."/>
        </authorList>
    </citation>
    <scope>NUCLEOTIDE SEQUENCE [LARGE SCALE GENOMIC DNA]</scope>
    <source>
        <strain evidence="7">dW9</strain>
    </source>
</reference>
<evidence type="ECO:0000313" key="6">
    <source>
        <dbReference type="EMBL" id="MCZ8512205.1"/>
    </source>
</evidence>
<dbReference type="PANTHER" id="PTHR43649">
    <property type="entry name" value="ARABINOSE-BINDING PROTEIN-RELATED"/>
    <property type="match status" value="1"/>
</dbReference>
<comment type="subcellular location">
    <subcellularLocation>
        <location evidence="1">Cell envelope</location>
    </subcellularLocation>
</comment>
<keyword evidence="4 5" id="KW-0732">Signal</keyword>
<gene>
    <name evidence="6" type="ORF">O9H85_07145</name>
</gene>
<feature type="signal peptide" evidence="5">
    <location>
        <begin position="1"/>
        <end position="21"/>
    </location>
</feature>
<dbReference type="Gene3D" id="3.40.190.10">
    <property type="entry name" value="Periplasmic binding protein-like II"/>
    <property type="match status" value="1"/>
</dbReference>
<dbReference type="InterPro" id="IPR006059">
    <property type="entry name" value="SBP"/>
</dbReference>
<dbReference type="PROSITE" id="PS51257">
    <property type="entry name" value="PROKAR_LIPOPROTEIN"/>
    <property type="match status" value="1"/>
</dbReference>
<keyword evidence="7" id="KW-1185">Reference proteome</keyword>
<dbReference type="SUPFAM" id="SSF53850">
    <property type="entry name" value="Periplasmic binding protein-like II"/>
    <property type="match status" value="1"/>
</dbReference>